<keyword evidence="1" id="KW-1015">Disulfide bond</keyword>
<evidence type="ECO:0000256" key="4">
    <source>
        <dbReference type="SAM" id="SignalP"/>
    </source>
</evidence>
<dbReference type="EMBL" id="CAEKKB010000007">
    <property type="protein sequence ID" value="CAB4319018.1"/>
    <property type="molecule type" value="Genomic_DNA"/>
</dbReference>
<gene>
    <name evidence="6" type="ORF">CURHAP_LOCUS46851</name>
    <name evidence="7" type="ORF">ORAREDHAP_LOCUS46181</name>
</gene>
<evidence type="ECO:0000313" key="6">
    <source>
        <dbReference type="EMBL" id="CAB4288651.1"/>
    </source>
</evidence>
<dbReference type="Proteomes" id="UP000507222">
    <property type="component" value="Unassembled WGS sequence"/>
</dbReference>
<keyword evidence="3" id="KW-1133">Transmembrane helix</keyword>
<reference evidence="6 8" key="2">
    <citation type="submission" date="2020-05" db="EMBL/GenBank/DDBJ databases">
        <authorList>
            <person name="Campoy J."/>
            <person name="Schneeberger K."/>
            <person name="Spophaly S."/>
        </authorList>
    </citation>
    <scope>NUCLEOTIDE SEQUENCE [LARGE SCALE GENOMIC DNA]</scope>
    <source>
        <strain evidence="6">PruArmRojPasFocal</strain>
    </source>
</reference>
<keyword evidence="9" id="KW-1185">Reference proteome</keyword>
<accession>A0A6J5VKN3</accession>
<feature type="chain" id="PRO_5033551692" description="Phytocyanin domain-containing protein" evidence="4">
    <location>
        <begin position="38"/>
        <end position="182"/>
    </location>
</feature>
<dbReference type="InterPro" id="IPR008972">
    <property type="entry name" value="Cupredoxin"/>
</dbReference>
<dbReference type="FunFam" id="2.60.40.420:FF:000034">
    <property type="entry name" value="Cupredoxin superfamily protein"/>
    <property type="match status" value="1"/>
</dbReference>
<reference evidence="9" key="1">
    <citation type="journal article" date="2020" name="Genome Biol.">
        <title>Gamete binning: chromosome-level and haplotype-resolved genome assembly enabled by high-throughput single-cell sequencing of gamete genomes.</title>
        <authorList>
            <person name="Campoy J.A."/>
            <person name="Sun H."/>
            <person name="Goel M."/>
            <person name="Jiao W.-B."/>
            <person name="Folz-Donahue K."/>
            <person name="Wang N."/>
            <person name="Rubio M."/>
            <person name="Liu C."/>
            <person name="Kukat C."/>
            <person name="Ruiz D."/>
            <person name="Huettel B."/>
            <person name="Schneeberger K."/>
        </authorList>
    </citation>
    <scope>NUCLEOTIDE SEQUENCE [LARGE SCALE GENOMIC DNA]</scope>
    <source>
        <strain evidence="9">cv. Rojo Pasion</strain>
    </source>
</reference>
<dbReference type="PROSITE" id="PS51485">
    <property type="entry name" value="PHYTOCYANIN"/>
    <property type="match status" value="1"/>
</dbReference>
<evidence type="ECO:0000313" key="9">
    <source>
        <dbReference type="Proteomes" id="UP000507245"/>
    </source>
</evidence>
<dbReference type="EMBL" id="CAEKDK010000007">
    <property type="protein sequence ID" value="CAB4288651.1"/>
    <property type="molecule type" value="Genomic_DNA"/>
</dbReference>
<organism evidence="6 8">
    <name type="scientific">Prunus armeniaca</name>
    <name type="common">Apricot</name>
    <name type="synonym">Armeniaca vulgaris</name>
    <dbReference type="NCBI Taxonomy" id="36596"/>
    <lineage>
        <taxon>Eukaryota</taxon>
        <taxon>Viridiplantae</taxon>
        <taxon>Streptophyta</taxon>
        <taxon>Embryophyta</taxon>
        <taxon>Tracheophyta</taxon>
        <taxon>Spermatophyta</taxon>
        <taxon>Magnoliopsida</taxon>
        <taxon>eudicotyledons</taxon>
        <taxon>Gunneridae</taxon>
        <taxon>Pentapetalae</taxon>
        <taxon>rosids</taxon>
        <taxon>fabids</taxon>
        <taxon>Rosales</taxon>
        <taxon>Rosaceae</taxon>
        <taxon>Amygdaloideae</taxon>
        <taxon>Amygdaleae</taxon>
        <taxon>Prunus</taxon>
    </lineage>
</organism>
<sequence>MGSRSRGMMNKMNMVMACFVVMAVAFPSLLNLKGATAEDYVVGDSLGWAVPPNTSFYSEWAASKKFQIGDGLVFNWTGNHNVGGVESKEEYDNCSDPGIVFGPGVRIEINSTDTLYFICSVGDHCEQGQKVTITVGSAANNSSPPPPPPPPSYASSLTPTTFGSFFGLIISALVAISFLDHS</sequence>
<feature type="domain" description="Phytocyanin" evidence="5">
    <location>
        <begin position="38"/>
        <end position="137"/>
    </location>
</feature>
<dbReference type="Pfam" id="PF02298">
    <property type="entry name" value="Cu_bind_like"/>
    <property type="match status" value="1"/>
</dbReference>
<dbReference type="SUPFAM" id="SSF49503">
    <property type="entry name" value="Cupredoxins"/>
    <property type="match status" value="1"/>
</dbReference>
<proteinExistence type="predicted"/>
<feature type="signal peptide" evidence="4">
    <location>
        <begin position="1"/>
        <end position="37"/>
    </location>
</feature>
<dbReference type="OrthoDB" id="2015260at2759"/>
<evidence type="ECO:0000313" key="7">
    <source>
        <dbReference type="EMBL" id="CAB4319018.1"/>
    </source>
</evidence>
<evidence type="ECO:0000259" key="5">
    <source>
        <dbReference type="PROSITE" id="PS51485"/>
    </source>
</evidence>
<evidence type="ECO:0000313" key="8">
    <source>
        <dbReference type="Proteomes" id="UP000507222"/>
    </source>
</evidence>
<protein>
    <recommendedName>
        <fullName evidence="5">Phytocyanin domain-containing protein</fullName>
    </recommendedName>
</protein>
<dbReference type="Proteomes" id="UP000507245">
    <property type="component" value="Unassembled WGS sequence"/>
</dbReference>
<dbReference type="InterPro" id="IPR003245">
    <property type="entry name" value="Phytocyanin_dom"/>
</dbReference>
<dbReference type="InterPro" id="IPR039391">
    <property type="entry name" value="Phytocyanin-like"/>
</dbReference>
<feature type="transmembrane region" description="Helical" evidence="3">
    <location>
        <begin position="157"/>
        <end position="179"/>
    </location>
</feature>
<keyword evidence="4" id="KW-0732">Signal</keyword>
<keyword evidence="3" id="KW-0472">Membrane</keyword>
<keyword evidence="2" id="KW-0325">Glycoprotein</keyword>
<evidence type="ECO:0000256" key="1">
    <source>
        <dbReference type="ARBA" id="ARBA00023157"/>
    </source>
</evidence>
<dbReference type="PANTHER" id="PTHR33021:SF522">
    <property type="entry name" value="PHYTOCYANIN DOMAIN-CONTAINING PROTEIN"/>
    <property type="match status" value="1"/>
</dbReference>
<evidence type="ECO:0000256" key="2">
    <source>
        <dbReference type="ARBA" id="ARBA00023180"/>
    </source>
</evidence>
<dbReference type="PANTHER" id="PTHR33021">
    <property type="entry name" value="BLUE COPPER PROTEIN"/>
    <property type="match status" value="1"/>
</dbReference>
<name>A0A6J5VKN3_PRUAR</name>
<dbReference type="GO" id="GO:0009055">
    <property type="term" value="F:electron transfer activity"/>
    <property type="evidence" value="ECO:0007669"/>
    <property type="project" value="InterPro"/>
</dbReference>
<evidence type="ECO:0000256" key="3">
    <source>
        <dbReference type="SAM" id="Phobius"/>
    </source>
</evidence>
<dbReference type="AlphaFoldDB" id="A0A6J5VKN3"/>
<dbReference type="Gene3D" id="2.60.40.420">
    <property type="entry name" value="Cupredoxins - blue copper proteins"/>
    <property type="match status" value="1"/>
</dbReference>
<keyword evidence="3" id="KW-0812">Transmembrane</keyword>
<dbReference type="GO" id="GO:0005886">
    <property type="term" value="C:plasma membrane"/>
    <property type="evidence" value="ECO:0007669"/>
    <property type="project" value="TreeGrafter"/>
</dbReference>